<dbReference type="AlphaFoldDB" id="A0AAD9EL03"/>
<protein>
    <submittedName>
        <fullName evidence="1">Uncharacterized protein</fullName>
    </submittedName>
</protein>
<comment type="caution">
    <text evidence="1">The sequence shown here is derived from an EMBL/GenBank/DDBJ whole genome shotgun (WGS) entry which is preliminary data.</text>
</comment>
<organism evidence="1 2">
    <name type="scientific">Colletotrichum chrysophilum</name>
    <dbReference type="NCBI Taxonomy" id="1836956"/>
    <lineage>
        <taxon>Eukaryota</taxon>
        <taxon>Fungi</taxon>
        <taxon>Dikarya</taxon>
        <taxon>Ascomycota</taxon>
        <taxon>Pezizomycotina</taxon>
        <taxon>Sordariomycetes</taxon>
        <taxon>Hypocreomycetidae</taxon>
        <taxon>Glomerellales</taxon>
        <taxon>Glomerellaceae</taxon>
        <taxon>Colletotrichum</taxon>
        <taxon>Colletotrichum gloeosporioides species complex</taxon>
    </lineage>
</organism>
<reference evidence="1" key="1">
    <citation type="submission" date="2023-01" db="EMBL/GenBank/DDBJ databases">
        <title>Colletotrichum chrysophilum M932 genome sequence.</title>
        <authorList>
            <person name="Baroncelli R."/>
        </authorList>
    </citation>
    <scope>NUCLEOTIDE SEQUENCE</scope>
    <source>
        <strain evidence="1">M932</strain>
    </source>
</reference>
<name>A0AAD9EL03_9PEZI</name>
<keyword evidence="2" id="KW-1185">Reference proteome</keyword>
<dbReference type="Proteomes" id="UP001243330">
    <property type="component" value="Unassembled WGS sequence"/>
</dbReference>
<evidence type="ECO:0000313" key="2">
    <source>
        <dbReference type="Proteomes" id="UP001243330"/>
    </source>
</evidence>
<proteinExistence type="predicted"/>
<dbReference type="EMBL" id="JAQOWY010000079">
    <property type="protein sequence ID" value="KAK1852213.1"/>
    <property type="molecule type" value="Genomic_DNA"/>
</dbReference>
<sequence>MPSLRRALRPSTSAAGIREAGATLDLGLLGFRGTDDRSARRFQPVTVVFAGTLLFQYAVDAPGRACDFSVVNSP</sequence>
<gene>
    <name evidence="1" type="ORF">CCHR01_05115</name>
</gene>
<accession>A0AAD9EL03</accession>
<evidence type="ECO:0000313" key="1">
    <source>
        <dbReference type="EMBL" id="KAK1852213.1"/>
    </source>
</evidence>